<keyword evidence="2" id="KW-0547">Nucleotide-binding</keyword>
<dbReference type="Gene3D" id="3.40.50.300">
    <property type="entry name" value="P-loop containing nucleotide triphosphate hydrolases"/>
    <property type="match status" value="1"/>
</dbReference>
<evidence type="ECO:0000256" key="3">
    <source>
        <dbReference type="ARBA" id="ARBA00022840"/>
    </source>
</evidence>
<dbReference type="KEGG" id="pfaa:MM59RIKEN_16320"/>
<gene>
    <name evidence="5" type="ORF">MM59RIKEN_16320</name>
</gene>
<dbReference type="InterPro" id="IPR003439">
    <property type="entry name" value="ABC_transporter-like_ATP-bd"/>
</dbReference>
<dbReference type="Pfam" id="PF00005">
    <property type="entry name" value="ABC_tran"/>
    <property type="match status" value="1"/>
</dbReference>
<dbReference type="SUPFAM" id="SSF52540">
    <property type="entry name" value="P-loop containing nucleoside triphosphate hydrolases"/>
    <property type="match status" value="1"/>
</dbReference>
<dbReference type="CDD" id="cd03293">
    <property type="entry name" value="ABC_NrtD_SsuB_transporters"/>
    <property type="match status" value="1"/>
</dbReference>
<name>A0A810QIM0_9FIRM</name>
<dbReference type="GO" id="GO:0016887">
    <property type="term" value="F:ATP hydrolysis activity"/>
    <property type="evidence" value="ECO:0007669"/>
    <property type="project" value="InterPro"/>
</dbReference>
<dbReference type="RefSeq" id="WP_428846504.1">
    <property type="nucleotide sequence ID" value="NZ_AP023420.1"/>
</dbReference>
<dbReference type="InterPro" id="IPR017871">
    <property type="entry name" value="ABC_transporter-like_CS"/>
</dbReference>
<feature type="domain" description="ABC transporter" evidence="4">
    <location>
        <begin position="10"/>
        <end position="241"/>
    </location>
</feature>
<dbReference type="InterPro" id="IPR003593">
    <property type="entry name" value="AAA+_ATPase"/>
</dbReference>
<dbReference type="InterPro" id="IPR050166">
    <property type="entry name" value="ABC_transporter_ATP-bind"/>
</dbReference>
<organism evidence="5 6">
    <name type="scientific">Pusillibacter faecalis</name>
    <dbReference type="NCBI Taxonomy" id="2714358"/>
    <lineage>
        <taxon>Bacteria</taxon>
        <taxon>Bacillati</taxon>
        <taxon>Bacillota</taxon>
        <taxon>Clostridia</taxon>
        <taxon>Eubacteriales</taxon>
        <taxon>Oscillospiraceae</taxon>
        <taxon>Pusillibacter</taxon>
    </lineage>
</organism>
<sequence length="255" mass="29065">MMDEKRRAVIECRHVSKTFYALSGDHLVVDDLNFNVYENEFVVLFGPGQCGKSTILNLISGLEPPTGGEILVSGERVDGPSPKRGMVYQTTNLFMWFTVMQNVEFGPKMQGVPKKERRERAQKYIDLVGLNGFEHQFPVRLSGGMQQRVGIARAYTNEPELICMDEPFGHLDAQTRYLMEEEVERISASERRTVVFVTNNAEEAIYLADRIILLHNCPTSVHKEYTVDLPRPRDYTSPAFLALREQITAEMDKTL</sequence>
<reference evidence="5" key="1">
    <citation type="submission" date="2020-09" db="EMBL/GenBank/DDBJ databases">
        <title>New species isolated from human feces.</title>
        <authorList>
            <person name="Kitahara M."/>
            <person name="Shigeno Y."/>
            <person name="Shime M."/>
            <person name="Matsumoto Y."/>
            <person name="Nakamura S."/>
            <person name="Motooka D."/>
            <person name="Fukuoka S."/>
            <person name="Nishikawa H."/>
            <person name="Benno Y."/>
        </authorList>
    </citation>
    <scope>NUCLEOTIDE SEQUENCE</scope>
    <source>
        <strain evidence="5">MM59</strain>
    </source>
</reference>
<dbReference type="PROSITE" id="PS00211">
    <property type="entry name" value="ABC_TRANSPORTER_1"/>
    <property type="match status" value="1"/>
</dbReference>
<keyword evidence="6" id="KW-1185">Reference proteome</keyword>
<dbReference type="PANTHER" id="PTHR42788:SF13">
    <property type="entry name" value="ALIPHATIC SULFONATES IMPORT ATP-BINDING PROTEIN SSUB"/>
    <property type="match status" value="1"/>
</dbReference>
<evidence type="ECO:0000313" key="6">
    <source>
        <dbReference type="Proteomes" id="UP000679848"/>
    </source>
</evidence>
<accession>A0A810QIM0</accession>
<evidence type="ECO:0000256" key="1">
    <source>
        <dbReference type="ARBA" id="ARBA00022448"/>
    </source>
</evidence>
<dbReference type="AlphaFoldDB" id="A0A810QIM0"/>
<protein>
    <submittedName>
        <fullName evidence="5">Nitrate ABC transporter ATP-binding protein</fullName>
    </submittedName>
</protein>
<dbReference type="GO" id="GO:0005524">
    <property type="term" value="F:ATP binding"/>
    <property type="evidence" value="ECO:0007669"/>
    <property type="project" value="UniProtKB-KW"/>
</dbReference>
<evidence type="ECO:0000313" key="5">
    <source>
        <dbReference type="EMBL" id="BCK84313.1"/>
    </source>
</evidence>
<proteinExistence type="predicted"/>
<keyword evidence="3 5" id="KW-0067">ATP-binding</keyword>
<dbReference type="PANTHER" id="PTHR42788">
    <property type="entry name" value="TAURINE IMPORT ATP-BINDING PROTEIN-RELATED"/>
    <property type="match status" value="1"/>
</dbReference>
<keyword evidence="1" id="KW-0813">Transport</keyword>
<dbReference type="InterPro" id="IPR027417">
    <property type="entry name" value="P-loop_NTPase"/>
</dbReference>
<dbReference type="SMART" id="SM00382">
    <property type="entry name" value="AAA"/>
    <property type="match status" value="1"/>
</dbReference>
<dbReference type="Proteomes" id="UP000679848">
    <property type="component" value="Chromosome"/>
</dbReference>
<evidence type="ECO:0000256" key="2">
    <source>
        <dbReference type="ARBA" id="ARBA00022741"/>
    </source>
</evidence>
<evidence type="ECO:0000259" key="4">
    <source>
        <dbReference type="PROSITE" id="PS50893"/>
    </source>
</evidence>
<dbReference type="EMBL" id="AP023420">
    <property type="protein sequence ID" value="BCK84313.1"/>
    <property type="molecule type" value="Genomic_DNA"/>
</dbReference>
<dbReference type="PROSITE" id="PS50893">
    <property type="entry name" value="ABC_TRANSPORTER_2"/>
    <property type="match status" value="1"/>
</dbReference>